<dbReference type="Proteomes" id="UP000541444">
    <property type="component" value="Unassembled WGS sequence"/>
</dbReference>
<proteinExistence type="inferred from homology"/>
<evidence type="ECO:0000256" key="1">
    <source>
        <dbReference type="ARBA" id="ARBA00008668"/>
    </source>
</evidence>
<accession>A0A7J7P1W5</accession>
<dbReference type="AlphaFoldDB" id="A0A7J7P1W5"/>
<reference evidence="3 4" key="1">
    <citation type="journal article" date="2020" name="IScience">
        <title>Genome Sequencing of the Endangered Kingdonia uniflora (Circaeasteraceae, Ranunculales) Reveals Potential Mechanisms of Evolutionary Specialization.</title>
        <authorList>
            <person name="Sun Y."/>
            <person name="Deng T."/>
            <person name="Zhang A."/>
            <person name="Moore M.J."/>
            <person name="Landis J.B."/>
            <person name="Lin N."/>
            <person name="Zhang H."/>
            <person name="Zhang X."/>
            <person name="Huang J."/>
            <person name="Zhang X."/>
            <person name="Sun H."/>
            <person name="Wang H."/>
        </authorList>
    </citation>
    <scope>NUCLEOTIDE SEQUENCE [LARGE SCALE GENOMIC DNA]</scope>
    <source>
        <strain evidence="3">TB1705</strain>
        <tissue evidence="3">Leaf</tissue>
    </source>
</reference>
<dbReference type="Gene3D" id="3.40.50.1110">
    <property type="entry name" value="SGNH hydrolase"/>
    <property type="match status" value="1"/>
</dbReference>
<dbReference type="PANTHER" id="PTHR45642">
    <property type="entry name" value="GDSL ESTERASE/LIPASE EXL3"/>
    <property type="match status" value="1"/>
</dbReference>
<dbReference type="InterPro" id="IPR035669">
    <property type="entry name" value="SGNH_plant_lipase-like"/>
</dbReference>
<feature type="signal peptide" evidence="2">
    <location>
        <begin position="1"/>
        <end position="25"/>
    </location>
</feature>
<dbReference type="InterPro" id="IPR001087">
    <property type="entry name" value="GDSL"/>
</dbReference>
<evidence type="ECO:0000313" key="4">
    <source>
        <dbReference type="Proteomes" id="UP000541444"/>
    </source>
</evidence>
<comment type="caution">
    <text evidence="3">The sequence shown here is derived from an EMBL/GenBank/DDBJ whole genome shotgun (WGS) entry which is preliminary data.</text>
</comment>
<gene>
    <name evidence="3" type="ORF">GIB67_026917</name>
</gene>
<evidence type="ECO:0000256" key="2">
    <source>
        <dbReference type="SAM" id="SignalP"/>
    </source>
</evidence>
<sequence length="323" mass="36437">MAHQSNYQTCLLFLQPLLLVCSVGAKVPSIIVFGDSTVDAGNNNQIPTIVKSNFDPYGQNFEGGEATGRFSNGRLPTEFISERFGTGYDNITSHLYSVIPLWKEFEYFKEYQEKLTSFLGKIRAKALLNEELYVISLGTNDFILNYYVIPARSSQFTVEEYQNFLIGIAENFIFDIYSLGARKIAIAGLFPIGCLPLERSQNLLSGRACREDYNKVAKDYNVKLQRLVAKLSEKLTSIKLVFLNVYDPIQEAIEKPSKYGFENVDLGCCGTGTIEFGLACNLLSIYTCVDASKYAFWDAIHPSENLYKIISNRFMRTSLAKFK</sequence>
<dbReference type="OrthoDB" id="1600564at2759"/>
<dbReference type="CDD" id="cd01837">
    <property type="entry name" value="SGNH_plant_lipase_like"/>
    <property type="match status" value="1"/>
</dbReference>
<name>A0A7J7P1W5_9MAGN</name>
<organism evidence="3 4">
    <name type="scientific">Kingdonia uniflora</name>
    <dbReference type="NCBI Taxonomy" id="39325"/>
    <lineage>
        <taxon>Eukaryota</taxon>
        <taxon>Viridiplantae</taxon>
        <taxon>Streptophyta</taxon>
        <taxon>Embryophyta</taxon>
        <taxon>Tracheophyta</taxon>
        <taxon>Spermatophyta</taxon>
        <taxon>Magnoliopsida</taxon>
        <taxon>Ranunculales</taxon>
        <taxon>Circaeasteraceae</taxon>
        <taxon>Kingdonia</taxon>
    </lineage>
</organism>
<dbReference type="GO" id="GO:0016788">
    <property type="term" value="F:hydrolase activity, acting on ester bonds"/>
    <property type="evidence" value="ECO:0007669"/>
    <property type="project" value="InterPro"/>
</dbReference>
<dbReference type="EMBL" id="JACGCM010000347">
    <property type="protein sequence ID" value="KAF6173222.1"/>
    <property type="molecule type" value="Genomic_DNA"/>
</dbReference>
<feature type="chain" id="PRO_5029859836" description="GDSL esterase/lipase" evidence="2">
    <location>
        <begin position="26"/>
        <end position="323"/>
    </location>
</feature>
<dbReference type="Pfam" id="PF00657">
    <property type="entry name" value="Lipase_GDSL"/>
    <property type="match status" value="1"/>
</dbReference>
<dbReference type="PANTHER" id="PTHR45642:SF46">
    <property type="entry name" value="OS06G0636700 PROTEIN"/>
    <property type="match status" value="1"/>
</dbReference>
<comment type="similarity">
    <text evidence="1">Belongs to the 'GDSL' lipolytic enzyme family.</text>
</comment>
<evidence type="ECO:0000313" key="3">
    <source>
        <dbReference type="EMBL" id="KAF6173222.1"/>
    </source>
</evidence>
<protein>
    <recommendedName>
        <fullName evidence="5">GDSL esterase/lipase</fullName>
    </recommendedName>
</protein>
<keyword evidence="4" id="KW-1185">Reference proteome</keyword>
<keyword evidence="2" id="KW-0732">Signal</keyword>
<dbReference type="InterPro" id="IPR036514">
    <property type="entry name" value="SGNH_hydro_sf"/>
</dbReference>
<dbReference type="SUPFAM" id="SSF52266">
    <property type="entry name" value="SGNH hydrolase"/>
    <property type="match status" value="1"/>
</dbReference>
<evidence type="ECO:0008006" key="5">
    <source>
        <dbReference type="Google" id="ProtNLM"/>
    </source>
</evidence>
<dbReference type="InterPro" id="IPR050592">
    <property type="entry name" value="GDSL_lipolytic_enzyme"/>
</dbReference>